<evidence type="ECO:0000256" key="1">
    <source>
        <dbReference type="ARBA" id="ARBA00005254"/>
    </source>
</evidence>
<gene>
    <name evidence="5" type="ORF">FSW04_24395</name>
</gene>
<evidence type="ECO:0000313" key="5">
    <source>
        <dbReference type="EMBL" id="QEC50416.1"/>
    </source>
</evidence>
<dbReference type="InterPro" id="IPR018376">
    <property type="entry name" value="Enoyl-CoA_hyd/isom_CS"/>
</dbReference>
<dbReference type="Gene3D" id="3.90.226.10">
    <property type="entry name" value="2-enoyl-CoA Hydratase, Chain A, domain 1"/>
    <property type="match status" value="1"/>
</dbReference>
<evidence type="ECO:0000256" key="3">
    <source>
        <dbReference type="ARBA" id="ARBA00023239"/>
    </source>
</evidence>
<dbReference type="InterPro" id="IPR029045">
    <property type="entry name" value="ClpP/crotonase-like_dom_sf"/>
</dbReference>
<accession>A0A5B8UB81</accession>
<dbReference type="PANTHER" id="PTHR11941">
    <property type="entry name" value="ENOYL-COA HYDRATASE-RELATED"/>
    <property type="match status" value="1"/>
</dbReference>
<evidence type="ECO:0000256" key="2">
    <source>
        <dbReference type="ARBA" id="ARBA00023098"/>
    </source>
</evidence>
<keyword evidence="3" id="KW-0456">Lyase</keyword>
<dbReference type="CDD" id="cd06558">
    <property type="entry name" value="crotonase-like"/>
    <property type="match status" value="1"/>
</dbReference>
<dbReference type="AlphaFoldDB" id="A0A5B8UB81"/>
<dbReference type="GO" id="GO:0006635">
    <property type="term" value="P:fatty acid beta-oxidation"/>
    <property type="evidence" value="ECO:0007669"/>
    <property type="project" value="TreeGrafter"/>
</dbReference>
<dbReference type="SUPFAM" id="SSF52096">
    <property type="entry name" value="ClpP/crotonase"/>
    <property type="match status" value="1"/>
</dbReference>
<dbReference type="PROSITE" id="PS00166">
    <property type="entry name" value="ENOYL_COA_HYDRATASE"/>
    <property type="match status" value="1"/>
</dbReference>
<comment type="similarity">
    <text evidence="1 4">Belongs to the enoyl-CoA hydratase/isomerase family.</text>
</comment>
<dbReference type="PANTHER" id="PTHR11941:SF169">
    <property type="entry name" value="(7AS)-7A-METHYL-1,5-DIOXO-2,3,5,6,7,7A-HEXAHYDRO-1H-INDENE-CARBOXYL-COA HYDROLASE"/>
    <property type="match status" value="1"/>
</dbReference>
<dbReference type="KEGG" id="bsol:FSW04_24395"/>
<evidence type="ECO:0000256" key="4">
    <source>
        <dbReference type="RuleBase" id="RU003707"/>
    </source>
</evidence>
<dbReference type="EMBL" id="CP042430">
    <property type="protein sequence ID" value="QEC50416.1"/>
    <property type="molecule type" value="Genomic_DNA"/>
</dbReference>
<dbReference type="Proteomes" id="UP000321805">
    <property type="component" value="Chromosome"/>
</dbReference>
<dbReference type="InterPro" id="IPR001753">
    <property type="entry name" value="Enoyl-CoA_hydra/iso"/>
</dbReference>
<reference evidence="5 6" key="1">
    <citation type="journal article" date="2018" name="J. Microbiol.">
        <title>Baekduia soli gen. nov., sp. nov., a novel bacterium isolated from the soil of Baekdu Mountain and proposal of a novel family name, Baekduiaceae fam. nov.</title>
        <authorList>
            <person name="An D.S."/>
            <person name="Siddiqi M.Z."/>
            <person name="Kim K.H."/>
            <person name="Yu H.S."/>
            <person name="Im W.T."/>
        </authorList>
    </citation>
    <scope>NUCLEOTIDE SEQUENCE [LARGE SCALE GENOMIC DNA]</scope>
    <source>
        <strain evidence="5 6">BR7-21</strain>
    </source>
</reference>
<dbReference type="Pfam" id="PF00378">
    <property type="entry name" value="ECH_1"/>
    <property type="match status" value="1"/>
</dbReference>
<dbReference type="GO" id="GO:0016853">
    <property type="term" value="F:isomerase activity"/>
    <property type="evidence" value="ECO:0007669"/>
    <property type="project" value="UniProtKB-KW"/>
</dbReference>
<dbReference type="RefSeq" id="WP_146923021.1">
    <property type="nucleotide sequence ID" value="NZ_CP042430.1"/>
</dbReference>
<keyword evidence="2" id="KW-0443">Lipid metabolism</keyword>
<keyword evidence="6" id="KW-1185">Reference proteome</keyword>
<dbReference type="OrthoDB" id="8452484at2"/>
<sequence length="258" mass="26633">MSAVQTERRGAALWARMQRPEALNSINGDLLAGLEAAMDAAEGDPGIRVLVITGSGRAFCAGADLGVVAGSGGEDAFVRFLTDVGTTFRRLEQLPLPTIAAVNGFALAGGLEMLLCCDLVVAAQEAKIGDAHANYGLIPGGGGTVRLPRRVGPALAKQLMFTGAFLPAAELRHSGLLNDVVPGAELEDAVDALVAQMAGKSPLGLRRMKQLADDALQAPPDVGLRAELTASALHSRSADMAEGLAAFHDKRDPDFTGA</sequence>
<organism evidence="5 6">
    <name type="scientific">Baekduia soli</name>
    <dbReference type="NCBI Taxonomy" id="496014"/>
    <lineage>
        <taxon>Bacteria</taxon>
        <taxon>Bacillati</taxon>
        <taxon>Actinomycetota</taxon>
        <taxon>Thermoleophilia</taxon>
        <taxon>Solirubrobacterales</taxon>
        <taxon>Baekduiaceae</taxon>
        <taxon>Baekduia</taxon>
    </lineage>
</organism>
<name>A0A5B8UB81_9ACTN</name>
<evidence type="ECO:0000313" key="6">
    <source>
        <dbReference type="Proteomes" id="UP000321805"/>
    </source>
</evidence>
<dbReference type="GO" id="GO:0016829">
    <property type="term" value="F:lyase activity"/>
    <property type="evidence" value="ECO:0007669"/>
    <property type="project" value="UniProtKB-KW"/>
</dbReference>
<keyword evidence="5" id="KW-0413">Isomerase</keyword>
<proteinExistence type="inferred from homology"/>
<protein>
    <submittedName>
        <fullName evidence="5">Enoyl-CoA hydratase/isomerase family protein</fullName>
    </submittedName>
</protein>